<dbReference type="InParanoid" id="A2EJ82"/>
<gene>
    <name evidence="1" type="ORF">TVAG_223770</name>
</gene>
<dbReference type="EMBL" id="DS113403">
    <property type="protein sequence ID" value="EAY07314.1"/>
    <property type="molecule type" value="Genomic_DNA"/>
</dbReference>
<dbReference type="AlphaFoldDB" id="A2EJ82"/>
<evidence type="ECO:0000313" key="1">
    <source>
        <dbReference type="EMBL" id="EAY07314.1"/>
    </source>
</evidence>
<evidence type="ECO:0000313" key="2">
    <source>
        <dbReference type="Proteomes" id="UP000001542"/>
    </source>
</evidence>
<dbReference type="VEuPathDB" id="TrichDB:TVAG_223770"/>
<organism evidence="1 2">
    <name type="scientific">Trichomonas vaginalis (strain ATCC PRA-98 / G3)</name>
    <dbReference type="NCBI Taxonomy" id="412133"/>
    <lineage>
        <taxon>Eukaryota</taxon>
        <taxon>Metamonada</taxon>
        <taxon>Parabasalia</taxon>
        <taxon>Trichomonadida</taxon>
        <taxon>Trichomonadidae</taxon>
        <taxon>Trichomonas</taxon>
    </lineage>
</organism>
<reference evidence="1" key="2">
    <citation type="journal article" date="2007" name="Science">
        <title>Draft genome sequence of the sexually transmitted pathogen Trichomonas vaginalis.</title>
        <authorList>
            <person name="Carlton J.M."/>
            <person name="Hirt R.P."/>
            <person name="Silva J.C."/>
            <person name="Delcher A.L."/>
            <person name="Schatz M."/>
            <person name="Zhao Q."/>
            <person name="Wortman J.R."/>
            <person name="Bidwell S.L."/>
            <person name="Alsmark U.C.M."/>
            <person name="Besteiro S."/>
            <person name="Sicheritz-Ponten T."/>
            <person name="Noel C.J."/>
            <person name="Dacks J.B."/>
            <person name="Foster P.G."/>
            <person name="Simillion C."/>
            <person name="Van de Peer Y."/>
            <person name="Miranda-Saavedra D."/>
            <person name="Barton G.J."/>
            <person name="Westrop G.D."/>
            <person name="Mueller S."/>
            <person name="Dessi D."/>
            <person name="Fiori P.L."/>
            <person name="Ren Q."/>
            <person name="Paulsen I."/>
            <person name="Zhang H."/>
            <person name="Bastida-Corcuera F.D."/>
            <person name="Simoes-Barbosa A."/>
            <person name="Brown M.T."/>
            <person name="Hayes R.D."/>
            <person name="Mukherjee M."/>
            <person name="Okumura C.Y."/>
            <person name="Schneider R."/>
            <person name="Smith A.J."/>
            <person name="Vanacova S."/>
            <person name="Villalvazo M."/>
            <person name="Haas B.J."/>
            <person name="Pertea M."/>
            <person name="Feldblyum T.V."/>
            <person name="Utterback T.R."/>
            <person name="Shu C.L."/>
            <person name="Osoegawa K."/>
            <person name="de Jong P.J."/>
            <person name="Hrdy I."/>
            <person name="Horvathova L."/>
            <person name="Zubacova Z."/>
            <person name="Dolezal P."/>
            <person name="Malik S.B."/>
            <person name="Logsdon J.M. Jr."/>
            <person name="Henze K."/>
            <person name="Gupta A."/>
            <person name="Wang C.C."/>
            <person name="Dunne R.L."/>
            <person name="Upcroft J.A."/>
            <person name="Upcroft P."/>
            <person name="White O."/>
            <person name="Salzberg S.L."/>
            <person name="Tang P."/>
            <person name="Chiu C.-H."/>
            <person name="Lee Y.-S."/>
            <person name="Embley T.M."/>
            <person name="Coombs G.H."/>
            <person name="Mottram J.C."/>
            <person name="Tachezy J."/>
            <person name="Fraser-Liggett C.M."/>
            <person name="Johnson P.J."/>
        </authorList>
    </citation>
    <scope>NUCLEOTIDE SEQUENCE [LARGE SCALE GENOMIC DNA]</scope>
    <source>
        <strain evidence="1">G3</strain>
    </source>
</reference>
<dbReference type="Proteomes" id="UP000001542">
    <property type="component" value="Unassembled WGS sequence"/>
</dbReference>
<dbReference type="VEuPathDB" id="TrichDB:TVAGG3_0199290"/>
<accession>A2EJ82</accession>
<dbReference type="RefSeq" id="XP_001319537.1">
    <property type="nucleotide sequence ID" value="XM_001319502.1"/>
</dbReference>
<keyword evidence="2" id="KW-1185">Reference proteome</keyword>
<protein>
    <submittedName>
        <fullName evidence="1">Uncharacterized protein</fullName>
    </submittedName>
</protein>
<dbReference type="KEGG" id="tva:4765202"/>
<reference evidence="1" key="1">
    <citation type="submission" date="2006-10" db="EMBL/GenBank/DDBJ databases">
        <authorList>
            <person name="Amadeo P."/>
            <person name="Zhao Q."/>
            <person name="Wortman J."/>
            <person name="Fraser-Liggett C."/>
            <person name="Carlton J."/>
        </authorList>
    </citation>
    <scope>NUCLEOTIDE SEQUENCE</scope>
    <source>
        <strain evidence="1">G3</strain>
    </source>
</reference>
<name>A2EJ82_TRIV3</name>
<proteinExistence type="predicted"/>
<sequence length="133" mass="15624">MHPTRRLSADLFLKDLFDEAISETGTWSSTTIHYLMTNQNRFTESDLSYIVDQGFQLVIDPESSMRTKFKIAQLFSQLYHMHFPQFNNKFIQYIDPIKDYICIPQSSYLWQPMANLMSSIIVSMPLNSLNTQR</sequence>